<evidence type="ECO:0000256" key="3">
    <source>
        <dbReference type="ARBA" id="ARBA00022694"/>
    </source>
</evidence>
<evidence type="ECO:0000313" key="14">
    <source>
        <dbReference type="Proteomes" id="UP000503088"/>
    </source>
</evidence>
<dbReference type="GO" id="GO:0000166">
    <property type="term" value="F:nucleotide binding"/>
    <property type="evidence" value="ECO:0007669"/>
    <property type="project" value="UniProtKB-KW"/>
</dbReference>
<evidence type="ECO:0000259" key="12">
    <source>
        <dbReference type="Pfam" id="PF13735"/>
    </source>
</evidence>
<feature type="domain" description="tRNA nucleotidyltransferase/poly(A) polymerase RNA and SrmB- binding" evidence="11">
    <location>
        <begin position="169"/>
        <end position="226"/>
    </location>
</feature>
<evidence type="ECO:0000256" key="9">
    <source>
        <dbReference type="RuleBase" id="RU003953"/>
    </source>
</evidence>
<keyword evidence="5" id="KW-0479">Metal-binding</keyword>
<dbReference type="PROSITE" id="PS51257">
    <property type="entry name" value="PROKAR_LIPOPROTEIN"/>
    <property type="match status" value="1"/>
</dbReference>
<evidence type="ECO:0000256" key="1">
    <source>
        <dbReference type="ARBA" id="ARBA00001946"/>
    </source>
</evidence>
<dbReference type="PANTHER" id="PTHR46173">
    <property type="entry name" value="CCA TRNA NUCLEOTIDYLTRANSFERASE 1, MITOCHONDRIAL"/>
    <property type="match status" value="1"/>
</dbReference>
<dbReference type="Pfam" id="PF12627">
    <property type="entry name" value="PolyA_pol_RNAbd"/>
    <property type="match status" value="1"/>
</dbReference>
<dbReference type="Gene3D" id="1.10.3090.10">
    <property type="entry name" value="cca-adding enzyme, domain 2"/>
    <property type="match status" value="1"/>
</dbReference>
<keyword evidence="8 9" id="KW-0694">RNA-binding</keyword>
<dbReference type="InterPro" id="IPR032810">
    <property type="entry name" value="CCA-adding_enz_C"/>
</dbReference>
<proteinExistence type="inferred from homology"/>
<sequence length="407" mass="46783">MNREAKAAYEVLCVLEDAGFQAYWVGGCVRDRLLGKIPVDYDITTNATPDQVQSLFSRTVATGLKHGTVTVLWKDCMIEVTTFRKEHDYTDYRRPEKVEYVGDLETDLARRDFTINAMAEDRHHRLYDPYQGKNDLQQRRIRAVGDPKKRFTEDALRIVRGIRFAAQLGFHIDGNTQTAIASTRSLLSYLSVERITDELEKVWKAEHPSQAIHLMWKHQLFSCLPPFCQWKDLPGTPTIPETVFDTVSSREERWAFLLLQCGTTSEQSYSRLQQLRLSRDDSQRIHTVIQLACQWTSEIDEDSGKRLMLTHGLELVLKGFQVSCRLKPMKHHTPAQLRQWWEEMPVKRMEDLPINGADLLQATGQFPGPWVGQVLRYLLEETALGRLSCDPVTLLEKGCQMIGKSDS</sequence>
<name>A0A7D3XMJ7_9BACL</name>
<dbReference type="GO" id="GO:0004810">
    <property type="term" value="F:CCA tRNA nucleotidyltransferase activity"/>
    <property type="evidence" value="ECO:0007669"/>
    <property type="project" value="UniProtKB-EC"/>
</dbReference>
<organism evidence="13 14">
    <name type="scientific">Kroppenstedtia pulmonis</name>
    <dbReference type="NCBI Taxonomy" id="1380685"/>
    <lineage>
        <taxon>Bacteria</taxon>
        <taxon>Bacillati</taxon>
        <taxon>Bacillota</taxon>
        <taxon>Bacilli</taxon>
        <taxon>Bacillales</taxon>
        <taxon>Thermoactinomycetaceae</taxon>
        <taxon>Kroppenstedtia</taxon>
    </lineage>
</organism>
<keyword evidence="3" id="KW-0819">tRNA processing</keyword>
<dbReference type="Pfam" id="PF01743">
    <property type="entry name" value="PolyA_pol"/>
    <property type="match status" value="1"/>
</dbReference>
<dbReference type="AlphaFoldDB" id="A0A7D3XMJ7"/>
<evidence type="ECO:0000313" key="13">
    <source>
        <dbReference type="EMBL" id="QKG84369.1"/>
    </source>
</evidence>
<dbReference type="KEGG" id="kpul:GXN76_07685"/>
<comment type="similarity">
    <text evidence="9">Belongs to the tRNA nucleotidyltransferase/poly(A) polymerase family.</text>
</comment>
<dbReference type="GO" id="GO:0008033">
    <property type="term" value="P:tRNA processing"/>
    <property type="evidence" value="ECO:0007669"/>
    <property type="project" value="UniProtKB-KW"/>
</dbReference>
<keyword evidence="2 9" id="KW-0808">Transferase</keyword>
<dbReference type="SUPFAM" id="SSF81301">
    <property type="entry name" value="Nucleotidyltransferase"/>
    <property type="match status" value="1"/>
</dbReference>
<evidence type="ECO:0000256" key="4">
    <source>
        <dbReference type="ARBA" id="ARBA00022695"/>
    </source>
</evidence>
<evidence type="ECO:0000256" key="7">
    <source>
        <dbReference type="ARBA" id="ARBA00022842"/>
    </source>
</evidence>
<dbReference type="CDD" id="cd05398">
    <property type="entry name" value="NT_ClassII-CCAase"/>
    <property type="match status" value="1"/>
</dbReference>
<keyword evidence="7" id="KW-0460">Magnesium</keyword>
<evidence type="ECO:0000259" key="10">
    <source>
        <dbReference type="Pfam" id="PF01743"/>
    </source>
</evidence>
<gene>
    <name evidence="13" type="ORF">GXN76_07685</name>
</gene>
<dbReference type="NCBIfam" id="NF009814">
    <property type="entry name" value="PRK13299.1"/>
    <property type="match status" value="1"/>
</dbReference>
<evidence type="ECO:0000256" key="6">
    <source>
        <dbReference type="ARBA" id="ARBA00022741"/>
    </source>
</evidence>
<dbReference type="EC" id="2.7.7.72" evidence="13"/>
<dbReference type="RefSeq" id="WP_173221995.1">
    <property type="nucleotide sequence ID" value="NZ_CP048104.1"/>
</dbReference>
<comment type="cofactor">
    <cofactor evidence="1">
        <name>Mg(2+)</name>
        <dbReference type="ChEBI" id="CHEBI:18420"/>
    </cofactor>
</comment>
<dbReference type="GO" id="GO:0046872">
    <property type="term" value="F:metal ion binding"/>
    <property type="evidence" value="ECO:0007669"/>
    <property type="project" value="UniProtKB-KW"/>
</dbReference>
<protein>
    <submittedName>
        <fullName evidence="13">CCA tRNA nucleotidyltransferase</fullName>
        <ecNumber evidence="13">2.7.7.72</ecNumber>
    </submittedName>
</protein>
<dbReference type="Pfam" id="PF13735">
    <property type="entry name" value="tRNA_NucTran2_2"/>
    <property type="match status" value="1"/>
</dbReference>
<reference evidence="13 14" key="1">
    <citation type="submission" date="2020-01" db="EMBL/GenBank/DDBJ databases">
        <authorList>
            <person name="Gulvik C.A."/>
            <person name="Batra D.G."/>
        </authorList>
    </citation>
    <scope>NUCLEOTIDE SEQUENCE [LARGE SCALE GENOMIC DNA]</scope>
    <source>
        <strain evidence="13 14">W9323</strain>
    </source>
</reference>
<accession>A0A7D3XMJ7</accession>
<keyword evidence="14" id="KW-1185">Reference proteome</keyword>
<dbReference type="GO" id="GO:0000049">
    <property type="term" value="F:tRNA binding"/>
    <property type="evidence" value="ECO:0007669"/>
    <property type="project" value="TreeGrafter"/>
</dbReference>
<evidence type="ECO:0000259" key="11">
    <source>
        <dbReference type="Pfam" id="PF12627"/>
    </source>
</evidence>
<feature type="domain" description="Poly A polymerase head" evidence="10">
    <location>
        <begin position="22"/>
        <end position="142"/>
    </location>
</feature>
<dbReference type="InterPro" id="IPR032828">
    <property type="entry name" value="PolyA_RNA-bd"/>
</dbReference>
<evidence type="ECO:0000256" key="8">
    <source>
        <dbReference type="ARBA" id="ARBA00022884"/>
    </source>
</evidence>
<dbReference type="InterPro" id="IPR043519">
    <property type="entry name" value="NT_sf"/>
</dbReference>
<evidence type="ECO:0000256" key="2">
    <source>
        <dbReference type="ARBA" id="ARBA00022679"/>
    </source>
</evidence>
<dbReference type="Proteomes" id="UP000503088">
    <property type="component" value="Chromosome"/>
</dbReference>
<evidence type="ECO:0000256" key="5">
    <source>
        <dbReference type="ARBA" id="ARBA00022723"/>
    </source>
</evidence>
<feature type="domain" description="CCA-adding enzyme C-terminal" evidence="12">
    <location>
        <begin position="247"/>
        <end position="396"/>
    </location>
</feature>
<dbReference type="EMBL" id="CP048104">
    <property type="protein sequence ID" value="QKG84369.1"/>
    <property type="molecule type" value="Genomic_DNA"/>
</dbReference>
<dbReference type="PANTHER" id="PTHR46173:SF1">
    <property type="entry name" value="CCA TRNA NUCLEOTIDYLTRANSFERASE 1, MITOCHONDRIAL"/>
    <property type="match status" value="1"/>
</dbReference>
<dbReference type="InterPro" id="IPR002646">
    <property type="entry name" value="PolA_pol_head_dom"/>
</dbReference>
<keyword evidence="4 13" id="KW-0548">Nucleotidyltransferase</keyword>
<dbReference type="Gene3D" id="1.10.246.80">
    <property type="match status" value="1"/>
</dbReference>
<keyword evidence="6" id="KW-0547">Nucleotide-binding</keyword>
<dbReference type="InterPro" id="IPR050264">
    <property type="entry name" value="Bact_CCA-adding_enz_type3_sf"/>
</dbReference>
<dbReference type="SUPFAM" id="SSF81891">
    <property type="entry name" value="Poly A polymerase C-terminal region-like"/>
    <property type="match status" value="1"/>
</dbReference>
<dbReference type="Gene3D" id="3.30.460.10">
    <property type="entry name" value="Beta Polymerase, domain 2"/>
    <property type="match status" value="1"/>
</dbReference>